<dbReference type="eggNOG" id="arCOG03956">
    <property type="taxonomic scope" value="Archaea"/>
</dbReference>
<accession>F2KQW7</accession>
<sequence length="309" mass="34495">MRKLVVGLIILSLITVGVAYTMTKQSDTEIQPLSINNVKGFRTTSFVLNTTLPKVSKKLMVYECAEPNVTPEYVSLLAKRFGMNGQPEKVFDEFLLTDGNYHLEVNTKSGRIAYTDVSRWMVGNNVDKPSNLPSDKEAIKIARNYLSEKGLMPTDAILRDVTHPRVVAMDREGNVIGVGFEDVKVSFTRKINGLPVVGAGSKLDVEVGGNGDVINVYKVWRNYRPYKEYSIITPEQALEKLKEIGIFTGIKSVDKAVINKVYLGYYTKSASEKQTYLQPVYVFEGCAEGENRTEEFKQYIPAIPELGGI</sequence>
<dbReference type="Proteomes" id="UP000008136">
    <property type="component" value="Chromosome"/>
</dbReference>
<dbReference type="OrthoDB" id="104861at2157"/>
<keyword evidence="2" id="KW-1185">Reference proteome</keyword>
<dbReference type="AlphaFoldDB" id="F2KQW7"/>
<name>F2KQW7_ARCVS</name>
<dbReference type="RefSeq" id="WP_013684429.1">
    <property type="nucleotide sequence ID" value="NC_015320.1"/>
</dbReference>
<evidence type="ECO:0000313" key="2">
    <source>
        <dbReference type="Proteomes" id="UP000008136"/>
    </source>
</evidence>
<evidence type="ECO:0000313" key="1">
    <source>
        <dbReference type="EMBL" id="AEA47773.1"/>
    </source>
</evidence>
<organism evidence="1 2">
    <name type="scientific">Archaeoglobus veneficus (strain DSM 11195 / SNP6)</name>
    <dbReference type="NCBI Taxonomy" id="693661"/>
    <lineage>
        <taxon>Archaea</taxon>
        <taxon>Methanobacteriati</taxon>
        <taxon>Methanobacteriota</taxon>
        <taxon>Archaeoglobi</taxon>
        <taxon>Archaeoglobales</taxon>
        <taxon>Archaeoglobaceae</taxon>
        <taxon>Archaeoglobus</taxon>
    </lineage>
</organism>
<dbReference type="HOGENOM" id="CLU_062566_0_0_2"/>
<protein>
    <submittedName>
        <fullName evidence="1">Uncharacterized protein</fullName>
    </submittedName>
</protein>
<gene>
    <name evidence="1" type="ordered locus">Arcve_1776</name>
</gene>
<dbReference type="KEGG" id="ave:Arcve_1776"/>
<dbReference type="GeneID" id="10394905"/>
<dbReference type="STRING" id="693661.Arcve_1776"/>
<reference evidence="1 2" key="1">
    <citation type="submission" date="2011-03" db="EMBL/GenBank/DDBJ databases">
        <title>The complete genome of Archaeoglobus veneficus SNP6.</title>
        <authorList>
            <consortium name="US DOE Joint Genome Institute (JGI-PGF)"/>
            <person name="Lucas S."/>
            <person name="Copeland A."/>
            <person name="Lapidus A."/>
            <person name="Bruce D."/>
            <person name="Goodwin L."/>
            <person name="Pitluck S."/>
            <person name="Kyrpides N."/>
            <person name="Mavromatis K."/>
            <person name="Pagani I."/>
            <person name="Ivanova N."/>
            <person name="Mikhailova N."/>
            <person name="Lu M."/>
            <person name="Detter J.C."/>
            <person name="Tapia R."/>
            <person name="Han C."/>
            <person name="Land M."/>
            <person name="Hauser L."/>
            <person name="Markowitz V."/>
            <person name="Cheng J.-F."/>
            <person name="Hugenholtz P."/>
            <person name="Woyke T."/>
            <person name="Wu D."/>
            <person name="Spring S."/>
            <person name="Brambilla E."/>
            <person name="Klenk H.-P."/>
            <person name="Eisen J.A."/>
        </authorList>
    </citation>
    <scope>NUCLEOTIDE SEQUENCE [LARGE SCALE GENOMIC DNA]</scope>
    <source>
        <strain>SNP6</strain>
    </source>
</reference>
<dbReference type="EMBL" id="CP002588">
    <property type="protein sequence ID" value="AEA47773.1"/>
    <property type="molecule type" value="Genomic_DNA"/>
</dbReference>
<proteinExistence type="predicted"/>